<organism evidence="1 2">
    <name type="scientific">Deinococcus rubellus</name>
    <dbReference type="NCBI Taxonomy" id="1889240"/>
    <lineage>
        <taxon>Bacteria</taxon>
        <taxon>Thermotogati</taxon>
        <taxon>Deinococcota</taxon>
        <taxon>Deinococci</taxon>
        <taxon>Deinococcales</taxon>
        <taxon>Deinococcaceae</taxon>
        <taxon>Deinococcus</taxon>
    </lineage>
</organism>
<name>A0ABY5YI65_9DEIO</name>
<dbReference type="RefSeq" id="WP_260561048.1">
    <property type="nucleotide sequence ID" value="NZ_BAABEC010000009.1"/>
</dbReference>
<dbReference type="EMBL" id="CP104213">
    <property type="protein sequence ID" value="UWX64787.1"/>
    <property type="molecule type" value="Genomic_DNA"/>
</dbReference>
<keyword evidence="2" id="KW-1185">Reference proteome</keyword>
<protein>
    <submittedName>
        <fullName evidence="1">Uncharacterized protein</fullName>
    </submittedName>
</protein>
<evidence type="ECO:0000313" key="1">
    <source>
        <dbReference type="EMBL" id="UWX64787.1"/>
    </source>
</evidence>
<proteinExistence type="predicted"/>
<evidence type="ECO:0000313" key="2">
    <source>
        <dbReference type="Proteomes" id="UP001060261"/>
    </source>
</evidence>
<gene>
    <name evidence="1" type="ORF">N0D28_03750</name>
</gene>
<accession>A0ABY5YI65</accession>
<dbReference type="Proteomes" id="UP001060261">
    <property type="component" value="Chromosome"/>
</dbReference>
<reference evidence="1" key="1">
    <citation type="submission" date="2022-09" db="EMBL/GenBank/DDBJ databases">
        <title>genome sequence of Deinococcus rubellus.</title>
        <authorList>
            <person name="Srinivasan S."/>
        </authorList>
    </citation>
    <scope>NUCLEOTIDE SEQUENCE</scope>
    <source>
        <strain evidence="1">Ant6</strain>
    </source>
</reference>
<sequence>MSSIYASPPAEVLRLESDPYAEMHQPDRPFRIALFAPEMNVLDEDVSRAVINLSRAELFKLHVISGELLTNSAEEAGERG</sequence>